<keyword evidence="1" id="KW-0812">Transmembrane</keyword>
<evidence type="ECO:0000313" key="3">
    <source>
        <dbReference type="Proteomes" id="UP001589890"/>
    </source>
</evidence>
<keyword evidence="1" id="KW-1133">Transmembrane helix</keyword>
<dbReference type="Proteomes" id="UP001589890">
    <property type="component" value="Unassembled WGS sequence"/>
</dbReference>
<evidence type="ECO:0000313" key="2">
    <source>
        <dbReference type="EMBL" id="MFC0629038.1"/>
    </source>
</evidence>
<protein>
    <submittedName>
        <fullName evidence="2">Type II secretion system protein J</fullName>
    </submittedName>
</protein>
<name>A0ABV6QWM1_9ACTN</name>
<comment type="caution">
    <text evidence="2">The sequence shown here is derived from an EMBL/GenBank/DDBJ whole genome shotgun (WGS) entry which is preliminary data.</text>
</comment>
<evidence type="ECO:0000256" key="1">
    <source>
        <dbReference type="SAM" id="Phobius"/>
    </source>
</evidence>
<dbReference type="NCBIfam" id="TIGR02532">
    <property type="entry name" value="IV_pilin_GFxxxE"/>
    <property type="match status" value="1"/>
</dbReference>
<feature type="transmembrane region" description="Helical" evidence="1">
    <location>
        <begin position="12"/>
        <end position="36"/>
    </location>
</feature>
<keyword evidence="3" id="KW-1185">Reference proteome</keyword>
<dbReference type="RefSeq" id="WP_380056421.1">
    <property type="nucleotide sequence ID" value="NZ_JBHLTC010000041.1"/>
</dbReference>
<keyword evidence="1" id="KW-0472">Membrane</keyword>
<dbReference type="EMBL" id="JBHLTC010000041">
    <property type="protein sequence ID" value="MFC0629038.1"/>
    <property type="molecule type" value="Genomic_DNA"/>
</dbReference>
<dbReference type="InterPro" id="IPR012902">
    <property type="entry name" value="N_methyl_site"/>
</dbReference>
<reference evidence="2 3" key="1">
    <citation type="submission" date="2024-09" db="EMBL/GenBank/DDBJ databases">
        <authorList>
            <person name="Sun Q."/>
            <person name="Mori K."/>
        </authorList>
    </citation>
    <scope>NUCLEOTIDE SEQUENCE [LARGE SCALE GENOMIC DNA]</scope>
    <source>
        <strain evidence="2 3">CGMCC 1.15906</strain>
    </source>
</reference>
<dbReference type="InterPro" id="IPR045584">
    <property type="entry name" value="Pilin-like"/>
</dbReference>
<sequence length="199" mass="21408">MRIRRQTGFTMLELLVTIVIMGIISLPLADLLIGALKQMSETSERMDRTDDARLASVYFARDVASVGLRDYGNAVTGGTLPFKPSVQVGSSAGAVCGPLPTPALRLLSDSWDMSVHPPVRRTDVIVYYVAAGELHRAVCRGPGTTPVSNLVIARKVQPGTTVVSCSTPCELAAVPERITFQFVTGEDHVVTLVGQRRQS</sequence>
<dbReference type="SUPFAM" id="SSF54523">
    <property type="entry name" value="Pili subunits"/>
    <property type="match status" value="1"/>
</dbReference>
<proteinExistence type="predicted"/>
<organism evidence="2 3">
    <name type="scientific">Kribbella deserti</name>
    <dbReference type="NCBI Taxonomy" id="1926257"/>
    <lineage>
        <taxon>Bacteria</taxon>
        <taxon>Bacillati</taxon>
        <taxon>Actinomycetota</taxon>
        <taxon>Actinomycetes</taxon>
        <taxon>Propionibacteriales</taxon>
        <taxon>Kribbellaceae</taxon>
        <taxon>Kribbella</taxon>
    </lineage>
</organism>
<dbReference type="Pfam" id="PF07963">
    <property type="entry name" value="N_methyl"/>
    <property type="match status" value="1"/>
</dbReference>
<accession>A0ABV6QWM1</accession>
<gene>
    <name evidence="2" type="ORF">ACFFGN_33550</name>
</gene>